<organism evidence="3 4">
    <name type="scientific">Hibiscus sabdariffa</name>
    <name type="common">roselle</name>
    <dbReference type="NCBI Taxonomy" id="183260"/>
    <lineage>
        <taxon>Eukaryota</taxon>
        <taxon>Viridiplantae</taxon>
        <taxon>Streptophyta</taxon>
        <taxon>Embryophyta</taxon>
        <taxon>Tracheophyta</taxon>
        <taxon>Spermatophyta</taxon>
        <taxon>Magnoliopsida</taxon>
        <taxon>eudicotyledons</taxon>
        <taxon>Gunneridae</taxon>
        <taxon>Pentapetalae</taxon>
        <taxon>rosids</taxon>
        <taxon>malvids</taxon>
        <taxon>Malvales</taxon>
        <taxon>Malvaceae</taxon>
        <taxon>Malvoideae</taxon>
        <taxon>Hibiscus</taxon>
    </lineage>
</organism>
<dbReference type="EMBL" id="JBBPBM010001205">
    <property type="protein sequence ID" value="KAK8486112.1"/>
    <property type="molecule type" value="Genomic_DNA"/>
</dbReference>
<feature type="region of interest" description="Disordered" evidence="1">
    <location>
        <begin position="91"/>
        <end position="120"/>
    </location>
</feature>
<dbReference type="Proteomes" id="UP001472677">
    <property type="component" value="Unassembled WGS sequence"/>
</dbReference>
<reference evidence="3 4" key="1">
    <citation type="journal article" date="2024" name="G3 (Bethesda)">
        <title>Genome assembly of Hibiscus sabdariffa L. provides insights into metabolisms of medicinal natural products.</title>
        <authorList>
            <person name="Kim T."/>
        </authorList>
    </citation>
    <scope>NUCLEOTIDE SEQUENCE [LARGE SCALE GENOMIC DNA]</scope>
    <source>
        <strain evidence="3">TK-2024</strain>
        <tissue evidence="3">Old leaves</tissue>
    </source>
</reference>
<feature type="signal peptide" evidence="2">
    <location>
        <begin position="1"/>
        <end position="26"/>
    </location>
</feature>
<name>A0ABR1ZZI9_9ROSI</name>
<keyword evidence="2" id="KW-0732">Signal</keyword>
<comment type="caution">
    <text evidence="3">The sequence shown here is derived from an EMBL/GenBank/DDBJ whole genome shotgun (WGS) entry which is preliminary data.</text>
</comment>
<sequence>MLIGCFMNPFLCAVIAWSWKLSPAACSVMSPPLQPVQVERSTACVDGSSLLMAGLHLNYGTSINVSSMLGIARLRLESDCGDVITGPEVSMADDVSSEGKRGTRRASIRSERRPGSGGSGGSAAICALKSHVYFSPNTDPLVCAAICATLGFS</sequence>
<proteinExistence type="predicted"/>
<evidence type="ECO:0000256" key="1">
    <source>
        <dbReference type="SAM" id="MobiDB-lite"/>
    </source>
</evidence>
<gene>
    <name evidence="3" type="ORF">V6N12_010316</name>
</gene>
<keyword evidence="4" id="KW-1185">Reference proteome</keyword>
<feature type="chain" id="PRO_5046932074" evidence="2">
    <location>
        <begin position="27"/>
        <end position="153"/>
    </location>
</feature>
<protein>
    <submittedName>
        <fullName evidence="3">Uncharacterized protein</fullName>
    </submittedName>
</protein>
<evidence type="ECO:0000313" key="4">
    <source>
        <dbReference type="Proteomes" id="UP001472677"/>
    </source>
</evidence>
<evidence type="ECO:0000313" key="3">
    <source>
        <dbReference type="EMBL" id="KAK8486112.1"/>
    </source>
</evidence>
<accession>A0ABR1ZZI9</accession>
<evidence type="ECO:0000256" key="2">
    <source>
        <dbReference type="SAM" id="SignalP"/>
    </source>
</evidence>